<protein>
    <submittedName>
        <fullName evidence="2">Uncharacterized protein</fullName>
    </submittedName>
</protein>
<dbReference type="EMBL" id="BSCI01000007">
    <property type="protein sequence ID" value="GLG86858.1"/>
    <property type="molecule type" value="Genomic_DNA"/>
</dbReference>
<reference evidence="3" key="3">
    <citation type="submission" date="2022-11" db="EMBL/GenBank/DDBJ databases">
        <title>Draft genome sequence of Coprococcus comes strain 31264.</title>
        <authorList>
            <person name="Hisatomi A."/>
            <person name="Ohkuma M."/>
            <person name="Sakamoto M."/>
        </authorList>
    </citation>
    <scope>NUCLEOTIDE SEQUENCE</scope>
    <source>
        <strain evidence="3">JCM 31264</strain>
    </source>
</reference>
<reference evidence="2 4" key="1">
    <citation type="submission" date="2015-09" db="EMBL/GenBank/DDBJ databases">
        <authorList>
            <consortium name="Pathogen Informatics"/>
        </authorList>
    </citation>
    <scope>NUCLEOTIDE SEQUENCE [LARGE SCALE GENOMIC DNA]</scope>
    <source>
        <strain evidence="2 4">2789STDY5834866</strain>
    </source>
</reference>
<gene>
    <name evidence="3" type="ORF">comes_14030</name>
    <name evidence="2" type="ORF">ERS852481_00704</name>
</gene>
<name>A0A173ZAN7_9FIRM</name>
<proteinExistence type="predicted"/>
<dbReference type="Proteomes" id="UP000095362">
    <property type="component" value="Unassembled WGS sequence"/>
</dbReference>
<feature type="transmembrane region" description="Helical" evidence="1">
    <location>
        <begin position="114"/>
        <end position="141"/>
    </location>
</feature>
<keyword evidence="1" id="KW-0812">Transmembrane</keyword>
<feature type="transmembrane region" description="Helical" evidence="1">
    <location>
        <begin position="82"/>
        <end position="102"/>
    </location>
</feature>
<sequence>MNKKNLVLILVCAAISVILTVTLAPFDADVISYSTVLNIEIALFSVSLTIVALLITILDKYKERVTDQSTWAKNSTLILKELCENTIALLVLIALLFGATIFKPLLMLIPKFDIMTIILLFSIILSICACFDTTISVYLLILNLKNVLTTSTTSIKNISQRELYLVEAYRLLNEKHRTNIDDMIKALNLEQQVNENNK</sequence>
<reference evidence="3" key="2">
    <citation type="submission" date="2022-09" db="EMBL/GenBank/DDBJ databases">
        <title>Draft genome sequence of Coprococcus comes strain 31264.</title>
        <authorList>
            <person name="Atsushi H."/>
            <person name="Moriya O."/>
            <person name="Mitsuo S."/>
        </authorList>
    </citation>
    <scope>NUCLEOTIDE SEQUENCE</scope>
    <source>
        <strain evidence="3">JCM 31264</strain>
    </source>
</reference>
<dbReference type="EMBL" id="CYZK01000003">
    <property type="protein sequence ID" value="CUN72265.1"/>
    <property type="molecule type" value="Genomic_DNA"/>
</dbReference>
<evidence type="ECO:0000313" key="4">
    <source>
        <dbReference type="Proteomes" id="UP000095362"/>
    </source>
</evidence>
<dbReference type="RefSeq" id="WP_055247247.1">
    <property type="nucleotide sequence ID" value="NZ_BSCI01000007.1"/>
</dbReference>
<dbReference type="AlphaFoldDB" id="A0A173ZAN7"/>
<evidence type="ECO:0000256" key="1">
    <source>
        <dbReference type="SAM" id="Phobius"/>
    </source>
</evidence>
<feature type="transmembrane region" description="Helical" evidence="1">
    <location>
        <begin position="39"/>
        <end position="61"/>
    </location>
</feature>
<organism evidence="2 4">
    <name type="scientific">Coprococcus comes</name>
    <dbReference type="NCBI Taxonomy" id="410072"/>
    <lineage>
        <taxon>Bacteria</taxon>
        <taxon>Bacillati</taxon>
        <taxon>Bacillota</taxon>
        <taxon>Clostridia</taxon>
        <taxon>Lachnospirales</taxon>
        <taxon>Lachnospiraceae</taxon>
        <taxon>Coprococcus</taxon>
    </lineage>
</organism>
<keyword evidence="1" id="KW-0472">Membrane</keyword>
<accession>A0A173ZAN7</accession>
<keyword evidence="1" id="KW-1133">Transmembrane helix</keyword>
<evidence type="ECO:0000313" key="2">
    <source>
        <dbReference type="EMBL" id="CUN72265.1"/>
    </source>
</evidence>
<evidence type="ECO:0000313" key="3">
    <source>
        <dbReference type="EMBL" id="GLG86858.1"/>
    </source>
</evidence>
<dbReference type="Proteomes" id="UP001145109">
    <property type="component" value="Unassembled WGS sequence"/>
</dbReference>